<keyword evidence="6 8" id="KW-0472">Membrane</keyword>
<dbReference type="Gene3D" id="2.170.130.10">
    <property type="entry name" value="TonB-dependent receptor, plug domain"/>
    <property type="match status" value="1"/>
</dbReference>
<name>A0ABW3H520_9SPHN</name>
<dbReference type="Pfam" id="PF07715">
    <property type="entry name" value="Plug"/>
    <property type="match status" value="1"/>
</dbReference>
<evidence type="ECO:0000256" key="10">
    <source>
        <dbReference type="SAM" id="SignalP"/>
    </source>
</evidence>
<keyword evidence="5 9" id="KW-0798">TonB box</keyword>
<evidence type="ECO:0000259" key="11">
    <source>
        <dbReference type="Pfam" id="PF00593"/>
    </source>
</evidence>
<evidence type="ECO:0000256" key="3">
    <source>
        <dbReference type="ARBA" id="ARBA00022452"/>
    </source>
</evidence>
<organism evidence="13 14">
    <name type="scientific">Sphingomonas canadensis</name>
    <dbReference type="NCBI Taxonomy" id="1219257"/>
    <lineage>
        <taxon>Bacteria</taxon>
        <taxon>Pseudomonadati</taxon>
        <taxon>Pseudomonadota</taxon>
        <taxon>Alphaproteobacteria</taxon>
        <taxon>Sphingomonadales</taxon>
        <taxon>Sphingomonadaceae</taxon>
        <taxon>Sphingomonas</taxon>
    </lineage>
</organism>
<dbReference type="InterPro" id="IPR012910">
    <property type="entry name" value="Plug_dom"/>
</dbReference>
<accession>A0ABW3H520</accession>
<feature type="domain" description="TonB-dependent receptor-like beta-barrel" evidence="11">
    <location>
        <begin position="276"/>
        <end position="668"/>
    </location>
</feature>
<evidence type="ECO:0000313" key="13">
    <source>
        <dbReference type="EMBL" id="MFD0944751.1"/>
    </source>
</evidence>
<evidence type="ECO:0000256" key="5">
    <source>
        <dbReference type="ARBA" id="ARBA00023077"/>
    </source>
</evidence>
<dbReference type="Proteomes" id="UP001596977">
    <property type="component" value="Unassembled WGS sequence"/>
</dbReference>
<evidence type="ECO:0000256" key="7">
    <source>
        <dbReference type="ARBA" id="ARBA00023237"/>
    </source>
</evidence>
<dbReference type="RefSeq" id="WP_264942961.1">
    <property type="nucleotide sequence ID" value="NZ_JAPDRA010000001.1"/>
</dbReference>
<dbReference type="EMBL" id="JBHTJG010000001">
    <property type="protein sequence ID" value="MFD0944751.1"/>
    <property type="molecule type" value="Genomic_DNA"/>
</dbReference>
<keyword evidence="13" id="KW-0675">Receptor</keyword>
<dbReference type="PROSITE" id="PS52016">
    <property type="entry name" value="TONB_DEPENDENT_REC_3"/>
    <property type="match status" value="1"/>
</dbReference>
<sequence length="699" mass="73841">MIRSLLLASAAFLVPAAALAAPADGEAPAAPAADTPAAQAHDEPQPEIVVTGLVVRSQADVLSGTSVVTGEELTRNLAPTIGETLASQPGVSATSFGPNASRPVLRGMQGERVRILTDGIGSFDASNTSADHAVVINPLTAERIEVLRGPAALLFGSSAAGGVVNVFDSRIPRSVPEELVHADSLFTYGSAANERAAGGAIDLPVAGKLVLHTDASWSKTGDLRTGGYILTPALRAAAAASGDPEIAELADLKGKLPNSGARTWDVAAGAAVITDRGNVGFSYSHYDNLYGVPVRYSLDPAIEAEAVRIHVKQDRFDMRGEVETGGFIDKIRLRLGAADYQHSEIEDTGAIGTTFYNQGYEGRLELVQAERGAWLGAVGGQFFLRDLNIDGDEKFLPKNRTQQYGLFTLQSLDLGALKAEAGARVEHSIATAFADADLGNPDMRRSFTAVSASAGASYGLADRLRVGINVSRTARAPSAEELYANGPHAGTAAYEIGNPGFGMEKSWTVEGTIKGSGEGWSFQGSVFQSWFNGYIYDYQTGAVIDDLPVFQFAQADARYFGVEGEASVTLGRAGGFAFNADALADYVRATITGQGPAPRIPPLRILGGLEAQSDHLNLRVEAERSFAQDRISVTETPTKGFTLVNASLSWTPQGVEDNVTFTLSANNIFDVEARRHASVLKDYAPLAGRDIRVTARLRI</sequence>
<keyword evidence="14" id="KW-1185">Reference proteome</keyword>
<reference evidence="14" key="1">
    <citation type="journal article" date="2019" name="Int. J. Syst. Evol. Microbiol.">
        <title>The Global Catalogue of Microorganisms (GCM) 10K type strain sequencing project: providing services to taxonomists for standard genome sequencing and annotation.</title>
        <authorList>
            <consortium name="The Broad Institute Genomics Platform"/>
            <consortium name="The Broad Institute Genome Sequencing Center for Infectious Disease"/>
            <person name="Wu L."/>
            <person name="Ma J."/>
        </authorList>
    </citation>
    <scope>NUCLEOTIDE SEQUENCE [LARGE SCALE GENOMIC DNA]</scope>
    <source>
        <strain evidence="14">CCUG 62982</strain>
    </source>
</reference>
<keyword evidence="7 8" id="KW-0998">Cell outer membrane</keyword>
<evidence type="ECO:0000313" key="14">
    <source>
        <dbReference type="Proteomes" id="UP001596977"/>
    </source>
</evidence>
<dbReference type="PANTHER" id="PTHR30069">
    <property type="entry name" value="TONB-DEPENDENT OUTER MEMBRANE RECEPTOR"/>
    <property type="match status" value="1"/>
</dbReference>
<proteinExistence type="inferred from homology"/>
<evidence type="ECO:0000256" key="1">
    <source>
        <dbReference type="ARBA" id="ARBA00004571"/>
    </source>
</evidence>
<comment type="similarity">
    <text evidence="8 9">Belongs to the TonB-dependent receptor family.</text>
</comment>
<dbReference type="PANTHER" id="PTHR30069:SF40">
    <property type="entry name" value="TONB-DEPENDENT RECEPTOR NMB0964-RELATED"/>
    <property type="match status" value="1"/>
</dbReference>
<evidence type="ECO:0000259" key="12">
    <source>
        <dbReference type="Pfam" id="PF07715"/>
    </source>
</evidence>
<evidence type="ECO:0000256" key="9">
    <source>
        <dbReference type="RuleBase" id="RU003357"/>
    </source>
</evidence>
<feature type="domain" description="TonB-dependent receptor plug" evidence="12">
    <location>
        <begin position="59"/>
        <end position="163"/>
    </location>
</feature>
<dbReference type="InterPro" id="IPR000531">
    <property type="entry name" value="Beta-barrel_TonB"/>
</dbReference>
<protein>
    <submittedName>
        <fullName evidence="13">TonB-dependent receptor</fullName>
    </submittedName>
</protein>
<dbReference type="InterPro" id="IPR037066">
    <property type="entry name" value="Plug_dom_sf"/>
</dbReference>
<dbReference type="Gene3D" id="2.40.170.20">
    <property type="entry name" value="TonB-dependent receptor, beta-barrel domain"/>
    <property type="match status" value="1"/>
</dbReference>
<dbReference type="Pfam" id="PF00593">
    <property type="entry name" value="TonB_dep_Rec_b-barrel"/>
    <property type="match status" value="1"/>
</dbReference>
<keyword evidence="10" id="KW-0732">Signal</keyword>
<comment type="caution">
    <text evidence="13">The sequence shown here is derived from an EMBL/GenBank/DDBJ whole genome shotgun (WGS) entry which is preliminary data.</text>
</comment>
<dbReference type="InterPro" id="IPR036942">
    <property type="entry name" value="Beta-barrel_TonB_sf"/>
</dbReference>
<dbReference type="SUPFAM" id="SSF56935">
    <property type="entry name" value="Porins"/>
    <property type="match status" value="1"/>
</dbReference>
<feature type="signal peptide" evidence="10">
    <location>
        <begin position="1"/>
        <end position="20"/>
    </location>
</feature>
<dbReference type="InterPro" id="IPR039426">
    <property type="entry name" value="TonB-dep_rcpt-like"/>
</dbReference>
<evidence type="ECO:0000256" key="2">
    <source>
        <dbReference type="ARBA" id="ARBA00022448"/>
    </source>
</evidence>
<gene>
    <name evidence="13" type="ORF">ACFQ1E_00210</name>
</gene>
<evidence type="ECO:0000256" key="4">
    <source>
        <dbReference type="ARBA" id="ARBA00022692"/>
    </source>
</evidence>
<feature type="chain" id="PRO_5046754212" evidence="10">
    <location>
        <begin position="21"/>
        <end position="699"/>
    </location>
</feature>
<keyword evidence="3 8" id="KW-1134">Transmembrane beta strand</keyword>
<evidence type="ECO:0000256" key="6">
    <source>
        <dbReference type="ARBA" id="ARBA00023136"/>
    </source>
</evidence>
<evidence type="ECO:0000256" key="8">
    <source>
        <dbReference type="PROSITE-ProRule" id="PRU01360"/>
    </source>
</evidence>
<comment type="subcellular location">
    <subcellularLocation>
        <location evidence="1 8">Cell outer membrane</location>
        <topology evidence="1 8">Multi-pass membrane protein</topology>
    </subcellularLocation>
</comment>
<keyword evidence="2 8" id="KW-0813">Transport</keyword>
<keyword evidence="4 8" id="KW-0812">Transmembrane</keyword>